<dbReference type="OrthoDB" id="527209at2759"/>
<feature type="compositionally biased region" description="Acidic residues" evidence="1">
    <location>
        <begin position="42"/>
        <end position="72"/>
    </location>
</feature>
<dbReference type="PANTHER" id="PTHR23093:SF17">
    <property type="entry name" value="GLUTAMATE-RICH PROTEIN 6B"/>
    <property type="match status" value="1"/>
</dbReference>
<dbReference type="Pfam" id="PF14977">
    <property type="entry name" value="FAM194"/>
    <property type="match status" value="1"/>
</dbReference>
<feature type="domain" description="FAM194 C-terminal" evidence="2">
    <location>
        <begin position="535"/>
        <end position="734"/>
    </location>
</feature>
<name>A0A3Q0E3T9_CARSF</name>
<organism evidence="3 4">
    <name type="scientific">Carlito syrichta</name>
    <name type="common">Philippine tarsier</name>
    <name type="synonym">Tarsius syrichta</name>
    <dbReference type="NCBI Taxonomy" id="1868482"/>
    <lineage>
        <taxon>Eukaryota</taxon>
        <taxon>Metazoa</taxon>
        <taxon>Chordata</taxon>
        <taxon>Craniata</taxon>
        <taxon>Vertebrata</taxon>
        <taxon>Euteleostomi</taxon>
        <taxon>Mammalia</taxon>
        <taxon>Eutheria</taxon>
        <taxon>Euarchontoglires</taxon>
        <taxon>Primates</taxon>
        <taxon>Haplorrhini</taxon>
        <taxon>Tarsiiformes</taxon>
        <taxon>Tarsiidae</taxon>
        <taxon>Carlito</taxon>
    </lineage>
</organism>
<keyword evidence="3" id="KW-1185">Reference proteome</keyword>
<feature type="region of interest" description="Disordered" evidence="1">
    <location>
        <begin position="308"/>
        <end position="328"/>
    </location>
</feature>
<proteinExistence type="predicted"/>
<dbReference type="RefSeq" id="XP_021570166.1">
    <property type="nucleotide sequence ID" value="XM_021714491.1"/>
</dbReference>
<feature type="compositionally biased region" description="Low complexity" evidence="1">
    <location>
        <begin position="11"/>
        <end position="28"/>
    </location>
</feature>
<dbReference type="AlphaFoldDB" id="A0A3Q0E3T9"/>
<dbReference type="GeneID" id="103264475"/>
<sequence length="754" mass="86257">MSAEKDQSAGASPPYSATASQSSTQTWPSEEEDSKGQLEAETLQDETLFPEEEESLEEEEYVGEEEYLEEEEYQEMEESLEEEEYMGEEEYLEEEENLFEKYLQEGEYLEDGEYLEEKKCLKESVWMKKSIWKELRIPAMLGISEERDADEPGMGGNHLLMQEGPRFITLNRQLVGVGALSCVPGPVASSLRCACNMQRHFLFMSVPKKGCGPHFCSALAILSTLLTSSASDRAHGKSEYQRLWGLPGVHMLFGLGPQGPDLDSECSEMPWIFLVQKNQESDSSTKSFSSPDAGPSQATTFSELPVMSAIPPPVSESPSDSSDSGVMLPTSYMRSQASQTKWNYEGNLATSLSKSKTEQETAALTITKSDLKAYDATGVQQEEENAMEYVSKDFWDESGDKLEEEDLDDNFLSSSYQTVFKAIIRELAAHNELEEEFDISLEMLLESKNRMKLGALLKKDYGKFKETILWIMRRREIQKLAGMTTLTFHLLTEPPTIEEPKTEEIKKPRRTVRRRKKLELDTQWMKTRPKVHRDDGKLIFYPSKNVFQILFPDRTGQIHYPSGNLAVLISCTNVRKFTYIILEDCTKGWVRALINNSGHATFYDENGDFWLSLSFNLGFYFAKGQRPKAWNWWDLSIHVHAPPVQPISLKINRYIQVQIRSQDKIIFCFTHKKKRICLNLGTRYKFIRPEVLSKMKNKAILEVEPGPTAQKIQILLGKMSRILNFLTVPDLENFTEAIKIFLKDNMLLKKRRSL</sequence>
<evidence type="ECO:0000259" key="2">
    <source>
        <dbReference type="Pfam" id="PF14977"/>
    </source>
</evidence>
<accession>A0A3Q0E3T9</accession>
<evidence type="ECO:0000313" key="4">
    <source>
        <dbReference type="RefSeq" id="XP_021570166.1"/>
    </source>
</evidence>
<dbReference type="CTD" id="220081"/>
<evidence type="ECO:0000256" key="1">
    <source>
        <dbReference type="SAM" id="MobiDB-lite"/>
    </source>
</evidence>
<evidence type="ECO:0000313" key="3">
    <source>
        <dbReference type="Proteomes" id="UP000189704"/>
    </source>
</evidence>
<dbReference type="PANTHER" id="PTHR23093">
    <property type="entry name" value="SIMILAR TO CHROMOSOME 3 OPEN READING FRAME 20"/>
    <property type="match status" value="1"/>
</dbReference>
<dbReference type="KEGG" id="csyr:103264475"/>
<dbReference type="Proteomes" id="UP000189704">
    <property type="component" value="Unplaced"/>
</dbReference>
<protein>
    <submittedName>
        <fullName evidence="4">Glutamate-rich protein 6B</fullName>
    </submittedName>
</protein>
<feature type="region of interest" description="Disordered" evidence="1">
    <location>
        <begin position="1"/>
        <end position="72"/>
    </location>
</feature>
<gene>
    <name evidence="4" type="primary">ERICH6B</name>
</gene>
<dbReference type="InterPro" id="IPR029281">
    <property type="entry name" value="FAM194_C"/>
</dbReference>
<reference evidence="4" key="1">
    <citation type="submission" date="2025-08" db="UniProtKB">
        <authorList>
            <consortium name="RefSeq"/>
        </authorList>
    </citation>
    <scope>IDENTIFICATION</scope>
</reference>